<protein>
    <recommendedName>
        <fullName evidence="1">RNA-dependent RNA polymerase</fullName>
        <ecNumber evidence="1">2.7.7.48</ecNumber>
    </recommendedName>
</protein>
<evidence type="ECO:0000313" key="3">
    <source>
        <dbReference type="EMBL" id="KAG2393883.1"/>
    </source>
</evidence>
<keyword evidence="1" id="KW-0694">RNA-binding</keyword>
<comment type="catalytic activity">
    <reaction evidence="1">
        <text>RNA(n) + a ribonucleoside 5'-triphosphate = RNA(n+1) + diphosphate</text>
        <dbReference type="Rhea" id="RHEA:21248"/>
        <dbReference type="Rhea" id="RHEA-COMP:14527"/>
        <dbReference type="Rhea" id="RHEA-COMP:17342"/>
        <dbReference type="ChEBI" id="CHEBI:33019"/>
        <dbReference type="ChEBI" id="CHEBI:61557"/>
        <dbReference type="ChEBI" id="CHEBI:140395"/>
        <dbReference type="EC" id="2.7.7.48"/>
    </reaction>
</comment>
<dbReference type="GO" id="GO:0031380">
    <property type="term" value="C:nuclear RNA-directed RNA polymerase complex"/>
    <property type="evidence" value="ECO:0007669"/>
    <property type="project" value="TreeGrafter"/>
</dbReference>
<dbReference type="PANTHER" id="PTHR23079">
    <property type="entry name" value="RNA-DEPENDENT RNA POLYMERASE"/>
    <property type="match status" value="1"/>
</dbReference>
<reference evidence="3 4" key="1">
    <citation type="journal article" date="2018" name="BMC Genomics">
        <title>The genome of Naegleria lovaniensis, the basis for a comparative approach to unravel pathogenicity factors of the human pathogenic amoeba N. fowleri.</title>
        <authorList>
            <person name="Liechti N."/>
            <person name="Schurch N."/>
            <person name="Bruggmann R."/>
            <person name="Wittwer M."/>
        </authorList>
    </citation>
    <scope>NUCLEOTIDE SEQUENCE [LARGE SCALE GENOMIC DNA]</scope>
    <source>
        <strain evidence="3 4">ATCC 30569</strain>
    </source>
</reference>
<keyword evidence="1" id="KW-0548">Nucleotidyltransferase</keyword>
<dbReference type="Proteomes" id="UP000816034">
    <property type="component" value="Unassembled WGS sequence"/>
</dbReference>
<sequence length="1065" mass="123273">MQRPKQPSFSFSGIEFGNFEDEACKQFRKEKTTFMNSGLTGRVYIKDWSDLECFIDTKSGYKFWMDIKRKNVKKIVYSQLGSFIIIAMKTVPYVTRQKTVSVYEIQREPKTRIAAPEASDNNDTSNANWLAQLEFTRSILFNHVSPSDWRDVEKVLHKDHTLIEVNTEMSYIERPVFEIEFPELLFNTLYLLLCLNTKVPGLLLCHERNDQINNTIVRFVNQDYAFEWIDQALRDLLDDSHFYPVDFPQLFERAIEKRQHSMDESFIDKEKNLFQIRKIIITPTGMRFYDKTVEGGNRVLRKYSPLQLDRFVRVNFCDEDLKKLSAEKFTNLHPRILAIMSKGIQVANRNFQALAYSNSQLRAHSCWFLSPTNELTVNSILGSLGDFSSIRVVAKYASRIGLCFSHTYEGITKCYDVEEGVIRGKWDFTDGAGKISQSFATDLANTNGLSYGGKPYIPSAFQFRMGGAKGVVVVDPYLPYYTDKDLVLTKSQIKFDVKEVSDFEMITYSKRFRVATLNRQVIALLSTNGVKDQVFLEMLARELSDVSDAVKDKTKIKRLLRKIRDHPIGVNVSRILKLNTLDEMTRQVMPKDKFSNFQYFFQIDPFFCTIIKSMLKMKLNDLKQARIPVEKGTLLIGVPDFTGVLEEDEVFIQLSALEHTDLVEEGTYPHGGIVSGTVCVTRNPCLHPGDIRKLKAVSDPNKIQILSHLKDVIVFSQKGQRPQASKMSGGDYDGDLFMVLWDPRLLQFEEHPPMDHETLEPKTKQGGCSFNDIGEFLTEYIVNDNLGIVAFLHLEHYDQERLGAKSKVCLELAEHHSHQVDYAKTGTRKALHPYLMSSKRPHYMPKAFAKETYRSEKVLGKMYDAVLKEEKQVKKLEKLPNCTKDENASPESILSPYFKILDQIFIQYKPLKQLLNFQKEAVTNLMDDDIVMCYEQVLVLYEKYKKDLKKLLQAYDMESEAVFLSGFFDTKHLENKCGKRDYKLKMEINMFADKFTKAYHQSSEELIRKHTSCQLSQQDIATMFYIAVRNDNKTHMKIKRLFGYSFYYLVIDKMVGFKDDQNQHQ</sequence>
<dbReference type="GeneID" id="68096102"/>
<keyword evidence="1" id="KW-0808">Transferase</keyword>
<comment type="caution">
    <text evidence="3">The sequence shown here is derived from an EMBL/GenBank/DDBJ whole genome shotgun (WGS) entry which is preliminary data.</text>
</comment>
<dbReference type="RefSeq" id="XP_044555777.1">
    <property type="nucleotide sequence ID" value="XM_044693198.1"/>
</dbReference>
<evidence type="ECO:0000259" key="2">
    <source>
        <dbReference type="Pfam" id="PF05183"/>
    </source>
</evidence>
<proteinExistence type="inferred from homology"/>
<dbReference type="EMBL" id="PYSW02000001">
    <property type="protein sequence ID" value="KAG2393883.1"/>
    <property type="molecule type" value="Genomic_DNA"/>
</dbReference>
<feature type="domain" description="RDRP core" evidence="2">
    <location>
        <begin position="281"/>
        <end position="866"/>
    </location>
</feature>
<gene>
    <name evidence="3" type="ORF">C9374_003647</name>
</gene>
<dbReference type="GO" id="GO:0003723">
    <property type="term" value="F:RNA binding"/>
    <property type="evidence" value="ECO:0007669"/>
    <property type="project" value="UniProtKB-KW"/>
</dbReference>
<keyword evidence="4" id="KW-1185">Reference proteome</keyword>
<dbReference type="AlphaFoldDB" id="A0AA88H3J9"/>
<comment type="similarity">
    <text evidence="1">Belongs to the RdRP family.</text>
</comment>
<accession>A0AA88H3J9</accession>
<evidence type="ECO:0000256" key="1">
    <source>
        <dbReference type="RuleBase" id="RU363098"/>
    </source>
</evidence>
<dbReference type="PANTHER" id="PTHR23079:SF55">
    <property type="entry name" value="RNA-DIRECTED RNA POLYMERASE"/>
    <property type="match status" value="1"/>
</dbReference>
<evidence type="ECO:0000313" key="4">
    <source>
        <dbReference type="Proteomes" id="UP000816034"/>
    </source>
</evidence>
<dbReference type="InterPro" id="IPR007855">
    <property type="entry name" value="RDRP"/>
</dbReference>
<keyword evidence="1" id="KW-0696">RNA-directed RNA polymerase</keyword>
<dbReference type="Pfam" id="PF05183">
    <property type="entry name" value="RdRP"/>
    <property type="match status" value="1"/>
</dbReference>
<dbReference type="GO" id="GO:0030422">
    <property type="term" value="P:siRNA processing"/>
    <property type="evidence" value="ECO:0007669"/>
    <property type="project" value="TreeGrafter"/>
</dbReference>
<dbReference type="GO" id="GO:0003968">
    <property type="term" value="F:RNA-directed RNA polymerase activity"/>
    <property type="evidence" value="ECO:0007669"/>
    <property type="project" value="UniProtKB-KW"/>
</dbReference>
<name>A0AA88H3J9_NAELO</name>
<organism evidence="3 4">
    <name type="scientific">Naegleria lovaniensis</name>
    <name type="common">Amoeba</name>
    <dbReference type="NCBI Taxonomy" id="51637"/>
    <lineage>
        <taxon>Eukaryota</taxon>
        <taxon>Discoba</taxon>
        <taxon>Heterolobosea</taxon>
        <taxon>Tetramitia</taxon>
        <taxon>Eutetramitia</taxon>
        <taxon>Vahlkampfiidae</taxon>
        <taxon>Naegleria</taxon>
    </lineage>
</organism>
<dbReference type="EC" id="2.7.7.48" evidence="1"/>
<dbReference type="InterPro" id="IPR057596">
    <property type="entry name" value="RDRP_core"/>
</dbReference>